<comment type="caution">
    <text evidence="1">The sequence shown here is derived from an EMBL/GenBank/DDBJ whole genome shotgun (WGS) entry which is preliminary data.</text>
</comment>
<reference evidence="1" key="1">
    <citation type="journal article" date="2014" name="Front. Microbiol.">
        <title>High frequency of phylogenetically diverse reductive dehalogenase-homologous genes in deep subseafloor sedimentary metagenomes.</title>
        <authorList>
            <person name="Kawai M."/>
            <person name="Futagami T."/>
            <person name="Toyoda A."/>
            <person name="Takaki Y."/>
            <person name="Nishi S."/>
            <person name="Hori S."/>
            <person name="Arai W."/>
            <person name="Tsubouchi T."/>
            <person name="Morono Y."/>
            <person name="Uchiyama I."/>
            <person name="Ito T."/>
            <person name="Fujiyama A."/>
            <person name="Inagaki F."/>
            <person name="Takami H."/>
        </authorList>
    </citation>
    <scope>NUCLEOTIDE SEQUENCE</scope>
    <source>
        <strain evidence="1">Expedition CK06-06</strain>
    </source>
</reference>
<dbReference type="InterPro" id="IPR029063">
    <property type="entry name" value="SAM-dependent_MTases_sf"/>
</dbReference>
<dbReference type="InterPro" id="IPR002052">
    <property type="entry name" value="DNA_methylase_N6_adenine_CS"/>
</dbReference>
<evidence type="ECO:0008006" key="2">
    <source>
        <dbReference type="Google" id="ProtNLM"/>
    </source>
</evidence>
<name>X0SGC6_9ZZZZ</name>
<sequence length="83" mass="9367">MQSLNNMKWPESYIGKIIEGDCLEVMKNIPDKSIDALITDPPFAFTGGSSNSMTTNIDSQFFSYWWKEVSKNIARILKSEAEG</sequence>
<accession>X0SGC6</accession>
<dbReference type="EMBL" id="BARS01009822">
    <property type="protein sequence ID" value="GAF80059.1"/>
    <property type="molecule type" value="Genomic_DNA"/>
</dbReference>
<dbReference type="SUPFAM" id="SSF53335">
    <property type="entry name" value="S-adenosyl-L-methionine-dependent methyltransferases"/>
    <property type="match status" value="1"/>
</dbReference>
<proteinExistence type="predicted"/>
<protein>
    <recommendedName>
        <fullName evidence="2">DNA methylase N-4/N-6 domain-containing protein</fullName>
    </recommendedName>
</protein>
<gene>
    <name evidence="1" type="ORF">S01H1_18376</name>
</gene>
<dbReference type="GO" id="GO:0003676">
    <property type="term" value="F:nucleic acid binding"/>
    <property type="evidence" value="ECO:0007669"/>
    <property type="project" value="InterPro"/>
</dbReference>
<dbReference type="GO" id="GO:0008168">
    <property type="term" value="F:methyltransferase activity"/>
    <property type="evidence" value="ECO:0007669"/>
    <property type="project" value="InterPro"/>
</dbReference>
<feature type="non-terminal residue" evidence="1">
    <location>
        <position position="83"/>
    </location>
</feature>
<organism evidence="1">
    <name type="scientific">marine sediment metagenome</name>
    <dbReference type="NCBI Taxonomy" id="412755"/>
    <lineage>
        <taxon>unclassified sequences</taxon>
        <taxon>metagenomes</taxon>
        <taxon>ecological metagenomes</taxon>
    </lineage>
</organism>
<dbReference type="GO" id="GO:0032259">
    <property type="term" value="P:methylation"/>
    <property type="evidence" value="ECO:0007669"/>
    <property type="project" value="InterPro"/>
</dbReference>
<dbReference type="PROSITE" id="PS00092">
    <property type="entry name" value="N6_MTASE"/>
    <property type="match status" value="1"/>
</dbReference>
<evidence type="ECO:0000313" key="1">
    <source>
        <dbReference type="EMBL" id="GAF80059.1"/>
    </source>
</evidence>
<dbReference type="AlphaFoldDB" id="X0SGC6"/>
<dbReference type="Gene3D" id="3.40.50.150">
    <property type="entry name" value="Vaccinia Virus protein VP39"/>
    <property type="match status" value="1"/>
</dbReference>